<reference evidence="1" key="2">
    <citation type="submission" date="2024-07" db="EMBL/GenBank/DDBJ databases">
        <title>A complete genome sequence for Pseudomonas syringae CC1417.</title>
        <authorList>
            <person name="Baltrus D.A."/>
        </authorList>
    </citation>
    <scope>NUCLEOTIDE SEQUENCE</scope>
    <source>
        <strain evidence="1">CC1417</strain>
    </source>
</reference>
<proteinExistence type="predicted"/>
<organism evidence="1">
    <name type="scientific">Pseudomonas syringae CC1417</name>
    <dbReference type="NCBI Taxonomy" id="1357272"/>
    <lineage>
        <taxon>Bacteria</taxon>
        <taxon>Pseudomonadati</taxon>
        <taxon>Pseudomonadota</taxon>
        <taxon>Gammaproteobacteria</taxon>
        <taxon>Pseudomonadales</taxon>
        <taxon>Pseudomonadaceae</taxon>
        <taxon>Pseudomonas</taxon>
        <taxon>Pseudomonas syringae</taxon>
    </lineage>
</organism>
<sequence length="140" mass="15983">MSGYEQILDVYEANHQALYERRKAYREAFLSFRQALNVRLGIPKDSEKVALEADDGSELLSVLLKMEHGEAVKARAVIELAGRSGAPNTKFFIPLQFKIDGEHMTMLLPTRRIQVIAKLDDYNEAANFVFDYVLNRLADY</sequence>
<dbReference type="AlphaFoldDB" id="A0AAU8LG77"/>
<evidence type="ECO:0000313" key="1">
    <source>
        <dbReference type="EMBL" id="XCN67242.1"/>
    </source>
</evidence>
<name>A0AAU8LG77_PSESX</name>
<protein>
    <submittedName>
        <fullName evidence="1">Uncharacterized protein</fullName>
    </submittedName>
</protein>
<dbReference type="EMBL" id="CP159362">
    <property type="protein sequence ID" value="XCN67242.1"/>
    <property type="molecule type" value="Genomic_DNA"/>
</dbReference>
<gene>
    <name evidence="1" type="ORF">N011_22585</name>
</gene>
<dbReference type="RefSeq" id="WP_024694749.1">
    <property type="nucleotide sequence ID" value="NZ_CP159362.1"/>
</dbReference>
<reference evidence="1" key="1">
    <citation type="journal article" date="2014" name="Genome Announc.">
        <title>Draft Genome Sequences of a Phylogenetically Diverse Suite of Pseudomonas syringae Strains from Multiple Source Populations.</title>
        <authorList>
            <person name="Baltrus D.A."/>
            <person name="Yourstone S."/>
            <person name="Lind A."/>
            <person name="Guilbaud C."/>
            <person name="Sands D.C."/>
            <person name="Jones C.D."/>
            <person name="Morris C.E."/>
            <person name="Dangl J.L."/>
        </authorList>
    </citation>
    <scope>NUCLEOTIDE SEQUENCE</scope>
    <source>
        <strain evidence="1">CC1417</strain>
    </source>
</reference>
<accession>A0AAU8LG77</accession>